<comment type="subcellular location">
    <subcellularLocation>
        <location evidence="1">Golgi apparatus</location>
    </subcellularLocation>
</comment>
<dbReference type="AlphaFoldDB" id="A0A1S4ER02"/>
<dbReference type="RefSeq" id="XP_017304634.1">
    <property type="nucleotide sequence ID" value="XM_017449145.2"/>
</dbReference>
<sequence length="102" mass="11305">MEELNKKEAKLKEVNNGGKVDKCLVTNMIVNFLTAPSRPSRHQALQILASVIDMTPQDRQKIGLEPSQAFNPNQSLSEAFIQFLESESSPRSKAQVTGHPSK</sequence>
<keyword evidence="2" id="KW-0333">Golgi apparatus</keyword>
<dbReference type="KEGG" id="dci:108254155"/>
<dbReference type="GO" id="GO:0006888">
    <property type="term" value="P:endoplasmic reticulum to Golgi vesicle-mediated transport"/>
    <property type="evidence" value="ECO:0007669"/>
    <property type="project" value="TreeGrafter"/>
</dbReference>
<dbReference type="STRING" id="121845.A0A1S4ER02"/>
<dbReference type="GO" id="GO:0031267">
    <property type="term" value="F:small GTPase binding"/>
    <property type="evidence" value="ECO:0007669"/>
    <property type="project" value="TreeGrafter"/>
</dbReference>
<evidence type="ECO:0000256" key="3">
    <source>
        <dbReference type="ARBA" id="ARBA00023054"/>
    </source>
</evidence>
<reference evidence="6" key="1">
    <citation type="submission" date="2025-08" db="UniProtKB">
        <authorList>
            <consortium name="RefSeq"/>
        </authorList>
    </citation>
    <scope>IDENTIFICATION</scope>
</reference>
<keyword evidence="3" id="KW-0175">Coiled coil</keyword>
<dbReference type="Proteomes" id="UP000079169">
    <property type="component" value="Unplaced"/>
</dbReference>
<dbReference type="PROSITE" id="PS50913">
    <property type="entry name" value="GRIP"/>
    <property type="match status" value="1"/>
</dbReference>
<dbReference type="GO" id="GO:0007030">
    <property type="term" value="P:Golgi organization"/>
    <property type="evidence" value="ECO:0007669"/>
    <property type="project" value="TreeGrafter"/>
</dbReference>
<dbReference type="InterPro" id="IPR000237">
    <property type="entry name" value="GRIP_dom"/>
</dbReference>
<keyword evidence="5" id="KW-1185">Reference proteome</keyword>
<dbReference type="PANTHER" id="PTHR18921:SF2">
    <property type="entry name" value="THYROID RECEPTOR-INTERACTING PROTEIN 11"/>
    <property type="match status" value="1"/>
</dbReference>
<feature type="domain" description="GRIP" evidence="4">
    <location>
        <begin position="15"/>
        <end position="65"/>
    </location>
</feature>
<dbReference type="GeneID" id="108254155"/>
<evidence type="ECO:0000313" key="5">
    <source>
        <dbReference type="Proteomes" id="UP000079169"/>
    </source>
</evidence>
<dbReference type="GO" id="GO:0005794">
    <property type="term" value="C:Golgi apparatus"/>
    <property type="evidence" value="ECO:0007669"/>
    <property type="project" value="UniProtKB-SubCell"/>
</dbReference>
<dbReference type="PaxDb" id="121845-A0A1S4ER02"/>
<organism evidence="5 6">
    <name type="scientific">Diaphorina citri</name>
    <name type="common">Asian citrus psyllid</name>
    <dbReference type="NCBI Taxonomy" id="121845"/>
    <lineage>
        <taxon>Eukaryota</taxon>
        <taxon>Metazoa</taxon>
        <taxon>Ecdysozoa</taxon>
        <taxon>Arthropoda</taxon>
        <taxon>Hexapoda</taxon>
        <taxon>Insecta</taxon>
        <taxon>Pterygota</taxon>
        <taxon>Neoptera</taxon>
        <taxon>Paraneoptera</taxon>
        <taxon>Hemiptera</taxon>
        <taxon>Sternorrhyncha</taxon>
        <taxon>Psylloidea</taxon>
        <taxon>Psyllidae</taxon>
        <taxon>Diaphorininae</taxon>
        <taxon>Diaphorina</taxon>
    </lineage>
</organism>
<dbReference type="PANTHER" id="PTHR18921">
    <property type="entry name" value="MYOSIN HEAVY CHAIN - RELATED"/>
    <property type="match status" value="1"/>
</dbReference>
<dbReference type="Pfam" id="PF10375">
    <property type="entry name" value="GRAB"/>
    <property type="match status" value="1"/>
</dbReference>
<gene>
    <name evidence="6" type="primary">LOC108254155</name>
</gene>
<name>A0A1S4ER02_DIACI</name>
<accession>A0A1S4ER02</accession>
<dbReference type="InterPro" id="IPR019459">
    <property type="entry name" value="GRAB"/>
</dbReference>
<evidence type="ECO:0000259" key="4">
    <source>
        <dbReference type="PROSITE" id="PS50913"/>
    </source>
</evidence>
<evidence type="ECO:0000256" key="1">
    <source>
        <dbReference type="ARBA" id="ARBA00004555"/>
    </source>
</evidence>
<evidence type="ECO:0000313" key="6">
    <source>
        <dbReference type="RefSeq" id="XP_017304634.1"/>
    </source>
</evidence>
<protein>
    <submittedName>
        <fullName evidence="6">Uncharacterized protein LOC108254155</fullName>
    </submittedName>
</protein>
<evidence type="ECO:0000256" key="2">
    <source>
        <dbReference type="ARBA" id="ARBA00023034"/>
    </source>
</evidence>
<proteinExistence type="predicted"/>